<feature type="domain" description="Enoyl-CoA hydratase/isomerase" evidence="4">
    <location>
        <begin position="5"/>
        <end position="249"/>
    </location>
</feature>
<dbReference type="PANTHER" id="PTHR43176">
    <property type="entry name" value="3-HYDROXYISOBUTYRYL-COA HYDROLASE-RELATED"/>
    <property type="match status" value="1"/>
</dbReference>
<dbReference type="EC" id="3.1.2.4" evidence="2"/>
<dbReference type="CDD" id="cd06558">
    <property type="entry name" value="crotonase-like"/>
    <property type="match status" value="1"/>
</dbReference>
<comment type="catalytic activity">
    <reaction evidence="1">
        <text>3-hydroxy-2-methylpropanoyl-CoA + H2O = 3-hydroxy-2-methylpropanoate + CoA + H(+)</text>
        <dbReference type="Rhea" id="RHEA:20888"/>
        <dbReference type="ChEBI" id="CHEBI:11805"/>
        <dbReference type="ChEBI" id="CHEBI:15377"/>
        <dbReference type="ChEBI" id="CHEBI:15378"/>
        <dbReference type="ChEBI" id="CHEBI:57287"/>
        <dbReference type="ChEBI" id="CHEBI:57340"/>
        <dbReference type="EC" id="3.1.2.4"/>
    </reaction>
</comment>
<dbReference type="AlphaFoldDB" id="A0A9W8JIT4"/>
<dbReference type="GO" id="GO:0006574">
    <property type="term" value="P:L-valine catabolic process"/>
    <property type="evidence" value="ECO:0007669"/>
    <property type="project" value="TreeGrafter"/>
</dbReference>
<dbReference type="EMBL" id="JANBPK010000708">
    <property type="protein sequence ID" value="KAJ2934894.1"/>
    <property type="molecule type" value="Genomic_DNA"/>
</dbReference>
<evidence type="ECO:0000259" key="4">
    <source>
        <dbReference type="Pfam" id="PF16113"/>
    </source>
</evidence>
<evidence type="ECO:0000256" key="1">
    <source>
        <dbReference type="ARBA" id="ARBA00001709"/>
    </source>
</evidence>
<evidence type="ECO:0000256" key="2">
    <source>
        <dbReference type="ARBA" id="ARBA00011915"/>
    </source>
</evidence>
<dbReference type="InterPro" id="IPR029045">
    <property type="entry name" value="ClpP/crotonase-like_dom_sf"/>
</dbReference>
<accession>A0A9W8JIT4</accession>
<dbReference type="InterPro" id="IPR045004">
    <property type="entry name" value="ECH_dom"/>
</dbReference>
<keyword evidence="6" id="KW-1185">Reference proteome</keyword>
<dbReference type="Proteomes" id="UP001140091">
    <property type="component" value="Unassembled WGS sequence"/>
</dbReference>
<dbReference type="GO" id="GO:0003860">
    <property type="term" value="F:3-hydroxyisobutyryl-CoA hydrolase activity"/>
    <property type="evidence" value="ECO:0007669"/>
    <property type="project" value="UniProtKB-EC"/>
</dbReference>
<proteinExistence type="predicted"/>
<evidence type="ECO:0000313" key="5">
    <source>
        <dbReference type="EMBL" id="KAJ2934894.1"/>
    </source>
</evidence>
<dbReference type="SUPFAM" id="SSF52096">
    <property type="entry name" value="ClpP/crotonase"/>
    <property type="match status" value="1"/>
</dbReference>
<dbReference type="OrthoDB" id="1737613at2759"/>
<keyword evidence="3" id="KW-0378">Hydrolase</keyword>
<feature type="non-terminal residue" evidence="5">
    <location>
        <position position="353"/>
    </location>
</feature>
<dbReference type="Pfam" id="PF16113">
    <property type="entry name" value="ECH_2"/>
    <property type="match status" value="1"/>
</dbReference>
<gene>
    <name evidence="5" type="ORF">H1R20_g2145</name>
</gene>
<comment type="caution">
    <text evidence="5">The sequence shown here is derived from an EMBL/GenBank/DDBJ whole genome shotgun (WGS) entry which is preliminary data.</text>
</comment>
<evidence type="ECO:0000256" key="3">
    <source>
        <dbReference type="ARBA" id="ARBA00022801"/>
    </source>
</evidence>
<reference evidence="5" key="1">
    <citation type="submission" date="2022-06" db="EMBL/GenBank/DDBJ databases">
        <title>Genome Sequence of Candolleomyces eurysporus.</title>
        <authorList>
            <person name="Buettner E."/>
        </authorList>
    </citation>
    <scope>NUCLEOTIDE SEQUENCE</scope>
    <source>
        <strain evidence="5">VTCC 930004</strain>
    </source>
</reference>
<name>A0A9W8JIT4_9AGAR</name>
<dbReference type="Gene3D" id="3.90.226.10">
    <property type="entry name" value="2-enoyl-CoA Hydratase, Chain A, domain 1"/>
    <property type="match status" value="1"/>
</dbReference>
<protein>
    <recommendedName>
        <fullName evidence="2">3-hydroxyisobutyryl-CoA hydrolase</fullName>
        <ecNumber evidence="2">3.1.2.4</ecNumber>
    </recommendedName>
</protein>
<organism evidence="5 6">
    <name type="scientific">Candolleomyces eurysporus</name>
    <dbReference type="NCBI Taxonomy" id="2828524"/>
    <lineage>
        <taxon>Eukaryota</taxon>
        <taxon>Fungi</taxon>
        <taxon>Dikarya</taxon>
        <taxon>Basidiomycota</taxon>
        <taxon>Agaricomycotina</taxon>
        <taxon>Agaricomycetes</taxon>
        <taxon>Agaricomycetidae</taxon>
        <taxon>Agaricales</taxon>
        <taxon>Agaricineae</taxon>
        <taxon>Psathyrellaceae</taxon>
        <taxon>Candolleomyces</taxon>
    </lineage>
</organism>
<dbReference type="PANTHER" id="PTHR43176:SF3">
    <property type="entry name" value="3-HYDROXYISOBUTYRYL-COA HYDROLASE, MITOCHONDRIAL"/>
    <property type="match status" value="1"/>
</dbReference>
<dbReference type="InterPro" id="IPR032259">
    <property type="entry name" value="HIBYL-CoA-H"/>
</dbReference>
<evidence type="ECO:0000313" key="6">
    <source>
        <dbReference type="Proteomes" id="UP001140091"/>
    </source>
</evidence>
<sequence>MFDQLSVGGGVGLSAGAPFRVATEKTVFAMPETKIGYCPDVGGTYYLSHLDGELGTYLGLTGDILTGRAVFEHGLATHYIPSRRIPLLLQRLAELDQPSLSLIDQTIEELSSEREPNEPRSSLIGATRAALDSAFRHDEIEKILFDLTELGKHPEESISTWALSALAQLEERSPTSLKVALTAIRKGKKLTLRDAFEQEMNIAGAFCRGASPDFQVGVNTVLVEKSRARPAWSPSTLSEVSKDTVSLFFDPESPYLEGLPQLDIPSEFEPVTGPRHLKYALPTEDEIGEAVRGSHANASGMGATAEEIVQLFERMRPGKNGVREKVEEVLRRKCTLVDNADGNFVWVKWIHDQ</sequence>
<dbReference type="GO" id="GO:0005739">
    <property type="term" value="C:mitochondrion"/>
    <property type="evidence" value="ECO:0007669"/>
    <property type="project" value="TreeGrafter"/>
</dbReference>